<evidence type="ECO:0000313" key="2">
    <source>
        <dbReference type="EMBL" id="QJA79370.1"/>
    </source>
</evidence>
<organism evidence="1">
    <name type="scientific">viral metagenome</name>
    <dbReference type="NCBI Taxonomy" id="1070528"/>
    <lineage>
        <taxon>unclassified sequences</taxon>
        <taxon>metagenomes</taxon>
        <taxon>organismal metagenomes</taxon>
    </lineage>
</organism>
<dbReference type="EMBL" id="MT141307">
    <property type="protein sequence ID" value="QJA58080.1"/>
    <property type="molecule type" value="Genomic_DNA"/>
</dbReference>
<proteinExistence type="predicted"/>
<reference evidence="1" key="1">
    <citation type="submission" date="2020-03" db="EMBL/GenBank/DDBJ databases">
        <title>The deep terrestrial virosphere.</title>
        <authorList>
            <person name="Holmfeldt K."/>
            <person name="Nilsson E."/>
            <person name="Simone D."/>
            <person name="Lopez-Fernandez M."/>
            <person name="Wu X."/>
            <person name="de Brujin I."/>
            <person name="Lundin D."/>
            <person name="Andersson A."/>
            <person name="Bertilsson S."/>
            <person name="Dopson M."/>
        </authorList>
    </citation>
    <scope>NUCLEOTIDE SEQUENCE</scope>
    <source>
        <strain evidence="2">MM415A00911</strain>
        <strain evidence="1">MM415B01504</strain>
    </source>
</reference>
<dbReference type="EMBL" id="MT142378">
    <property type="protein sequence ID" value="QJA79370.1"/>
    <property type="molecule type" value="Genomic_DNA"/>
</dbReference>
<gene>
    <name evidence="2" type="ORF">MM415A00911_0012</name>
    <name evidence="1" type="ORF">MM415B01504_0012</name>
</gene>
<accession>A0A6M3IKE3</accession>
<dbReference type="AlphaFoldDB" id="A0A6M3IKE3"/>
<name>A0A6M3IKE3_9ZZZZ</name>
<protein>
    <submittedName>
        <fullName evidence="1">Uncharacterized protein</fullName>
    </submittedName>
</protein>
<evidence type="ECO:0000313" key="1">
    <source>
        <dbReference type="EMBL" id="QJA58080.1"/>
    </source>
</evidence>
<sequence>MACPKRERDLTAALARRRETLRKIGERSPKAMGRHRLTICCSASKCGRLCPRLLKEPGVERVFCLDLATTDALPLYKALEDVDFACPEGRF</sequence>